<name>A0A1M6CKC4_9FIRM</name>
<dbReference type="InterPro" id="IPR036505">
    <property type="entry name" value="Amidase/PGRP_sf"/>
</dbReference>
<dbReference type="SUPFAM" id="SSF55846">
    <property type="entry name" value="N-acetylmuramoyl-L-alanine amidase-like"/>
    <property type="match status" value="1"/>
</dbReference>
<dbReference type="InterPro" id="IPR006619">
    <property type="entry name" value="PGRP_domain_met/bac"/>
</dbReference>
<accession>A0A1M6CKC4</accession>
<dbReference type="AlphaFoldDB" id="A0A1M6CKC4"/>
<dbReference type="GO" id="GO:0008745">
    <property type="term" value="F:N-acetylmuramoyl-L-alanine amidase activity"/>
    <property type="evidence" value="ECO:0007669"/>
    <property type="project" value="InterPro"/>
</dbReference>
<dbReference type="Pfam" id="PF01510">
    <property type="entry name" value="Amidase_2"/>
    <property type="match status" value="1"/>
</dbReference>
<dbReference type="PANTHER" id="PTHR11022:SF41">
    <property type="entry name" value="PEPTIDOGLYCAN-RECOGNITION PROTEIN LC-RELATED"/>
    <property type="match status" value="1"/>
</dbReference>
<reference evidence="4 5" key="1">
    <citation type="submission" date="2016-11" db="EMBL/GenBank/DDBJ databases">
        <authorList>
            <person name="Jaros S."/>
            <person name="Januszkiewicz K."/>
            <person name="Wedrychowicz H."/>
        </authorList>
    </citation>
    <scope>NUCLEOTIDE SEQUENCE [LARGE SCALE GENOMIC DNA]</scope>
    <source>
        <strain evidence="4 5">DSM 3074</strain>
    </source>
</reference>
<dbReference type="EMBL" id="FQYW01000008">
    <property type="protein sequence ID" value="SHI61456.1"/>
    <property type="molecule type" value="Genomic_DNA"/>
</dbReference>
<dbReference type="Gene3D" id="3.40.80.10">
    <property type="entry name" value="Peptidoglycan recognition protein-like"/>
    <property type="match status" value="1"/>
</dbReference>
<dbReference type="GO" id="GO:0009253">
    <property type="term" value="P:peptidoglycan catabolic process"/>
    <property type="evidence" value="ECO:0007669"/>
    <property type="project" value="InterPro"/>
</dbReference>
<dbReference type="SMART" id="SM00701">
    <property type="entry name" value="PGRP"/>
    <property type="match status" value="1"/>
</dbReference>
<feature type="domain" description="N-acetylmuramoyl-L-alanine amidase" evidence="2">
    <location>
        <begin position="9"/>
        <end position="139"/>
    </location>
</feature>
<protein>
    <submittedName>
        <fullName evidence="4">N-acetylmuramoyl-L-alanine amidase</fullName>
    </submittedName>
</protein>
<feature type="domain" description="Peptidoglycan recognition protein family" evidence="3">
    <location>
        <begin position="3"/>
        <end position="133"/>
    </location>
</feature>
<dbReference type="InterPro" id="IPR002502">
    <property type="entry name" value="Amidase_domain"/>
</dbReference>
<evidence type="ECO:0000259" key="2">
    <source>
        <dbReference type="SMART" id="SM00644"/>
    </source>
</evidence>
<dbReference type="GO" id="GO:0008270">
    <property type="term" value="F:zinc ion binding"/>
    <property type="evidence" value="ECO:0007669"/>
    <property type="project" value="InterPro"/>
</dbReference>
<sequence length="239" mass="26086">MVKVVETDLDFSSLSERSVTDMVVIHHTGCNDIDASAEQIHGWHKGQGWAGIGYHYVIRKDGTIERGRPEWAIGSHAYGENSHTIGIHVSGDFEQAEPTVEQVENCAELIADICTRYGIPIDRAHIVGHGELMATSCPGTNLQMLLDNGIITGKANYYANPSEVKPVDGAQQEGNRLTERFNSLASVPEWAYDTVKKMVDKGLLTGGGLKDAGGYPADLDLSLDMLRIFVINDRAGLYD</sequence>
<proteinExistence type="inferred from homology"/>
<dbReference type="CDD" id="cd06583">
    <property type="entry name" value="PGRP"/>
    <property type="match status" value="1"/>
</dbReference>
<evidence type="ECO:0000313" key="5">
    <source>
        <dbReference type="Proteomes" id="UP000191240"/>
    </source>
</evidence>
<comment type="similarity">
    <text evidence="1">Belongs to the N-acetylmuramoyl-L-alanine amidase 2 family.</text>
</comment>
<dbReference type="RefSeq" id="WP_234985247.1">
    <property type="nucleotide sequence ID" value="NZ_FQYW01000008.1"/>
</dbReference>
<dbReference type="Proteomes" id="UP000191240">
    <property type="component" value="Unassembled WGS sequence"/>
</dbReference>
<evidence type="ECO:0000259" key="3">
    <source>
        <dbReference type="SMART" id="SM00701"/>
    </source>
</evidence>
<dbReference type="PANTHER" id="PTHR11022">
    <property type="entry name" value="PEPTIDOGLYCAN RECOGNITION PROTEIN"/>
    <property type="match status" value="1"/>
</dbReference>
<evidence type="ECO:0000313" key="4">
    <source>
        <dbReference type="EMBL" id="SHI61456.1"/>
    </source>
</evidence>
<organism evidence="4 5">
    <name type="scientific">Anaerovibrio lipolyticus DSM 3074</name>
    <dbReference type="NCBI Taxonomy" id="1120997"/>
    <lineage>
        <taxon>Bacteria</taxon>
        <taxon>Bacillati</taxon>
        <taxon>Bacillota</taxon>
        <taxon>Negativicutes</taxon>
        <taxon>Selenomonadales</taxon>
        <taxon>Selenomonadaceae</taxon>
        <taxon>Anaerovibrio</taxon>
    </lineage>
</organism>
<dbReference type="SMART" id="SM00644">
    <property type="entry name" value="Ami_2"/>
    <property type="match status" value="1"/>
</dbReference>
<evidence type="ECO:0000256" key="1">
    <source>
        <dbReference type="ARBA" id="ARBA00007553"/>
    </source>
</evidence>
<dbReference type="InterPro" id="IPR015510">
    <property type="entry name" value="PGRP"/>
</dbReference>
<gene>
    <name evidence="4" type="ORF">SAMN02745671_01154</name>
</gene>